<reference evidence="1 2" key="1">
    <citation type="submission" date="2018-11" db="EMBL/GenBank/DDBJ databases">
        <title>Deinococcus shelandsis sp. nov., isolated from South Shetland Islands soil of Antarctica.</title>
        <authorList>
            <person name="Tian J."/>
        </authorList>
    </citation>
    <scope>NUCLEOTIDE SEQUENCE [LARGE SCALE GENOMIC DNA]</scope>
    <source>
        <strain evidence="1 2">S14-83T</strain>
    </source>
</reference>
<name>A0A3G8YHC0_9DEIO</name>
<evidence type="ECO:0000313" key="1">
    <source>
        <dbReference type="EMBL" id="AZI44240.1"/>
    </source>
</evidence>
<keyword evidence="2" id="KW-1185">Reference proteome</keyword>
<dbReference type="OrthoDB" id="4393931at2"/>
<dbReference type="Proteomes" id="UP000276417">
    <property type="component" value="Chromosome 2"/>
</dbReference>
<proteinExistence type="predicted"/>
<dbReference type="AlphaFoldDB" id="A0A3G8YHC0"/>
<dbReference type="EMBL" id="CP034184">
    <property type="protein sequence ID" value="AZI44240.1"/>
    <property type="molecule type" value="Genomic_DNA"/>
</dbReference>
<organism evidence="1 2">
    <name type="scientific">Deinococcus psychrotolerans</name>
    <dbReference type="NCBI Taxonomy" id="2489213"/>
    <lineage>
        <taxon>Bacteria</taxon>
        <taxon>Thermotogati</taxon>
        <taxon>Deinococcota</taxon>
        <taxon>Deinococci</taxon>
        <taxon>Deinococcales</taxon>
        <taxon>Deinococcaceae</taxon>
        <taxon>Deinococcus</taxon>
    </lineage>
</organism>
<evidence type="ECO:0000313" key="2">
    <source>
        <dbReference type="Proteomes" id="UP000276417"/>
    </source>
</evidence>
<dbReference type="KEGG" id="dph:EHF33_15195"/>
<dbReference type="Pfam" id="PF18845">
    <property type="entry name" value="baeRF_family3"/>
    <property type="match status" value="1"/>
</dbReference>
<gene>
    <name evidence="1" type="ORF">EHF33_15195</name>
</gene>
<accession>A0A3G8YHC0</accession>
<protein>
    <submittedName>
        <fullName evidence="1">Uncharacterized protein</fullName>
    </submittedName>
</protein>
<dbReference type="RefSeq" id="WP_124873688.1">
    <property type="nucleotide sequence ID" value="NZ_CP034184.1"/>
</dbReference>
<sequence length="363" mass="40604">MFNLATVKHLQGLSARPSITITLPTYRTSPDNQKDPIRLKNLVTETTNRLEAEYGKRETLKLREQIQELADSVNHEHNLDGLALFVSAAYQEVFKLPYRLPERVVLDDTFLTRDLVFAMNRTPQYLALMLTEKPTRLYLGRGPDLHEVRDYGFPREYNGPGTGVTVQMGIGASPSREIERALEEFMRQVDTGLRGAVQALPFPVVLVGVSENLGMFKRVSRNTELIVTDVEGGHDHLSAHDLGELIWPQMQAALRERRQGIFEQIEQASGHNRTVSDLDEAWQAALDGKVDTMVVEQNLHFPAQISEDGRRLTRLPSGGDGPDDAADAVDEMIEHVMQRGGRAVFVDDGELAATGGMVMLTRY</sequence>
<dbReference type="InterPro" id="IPR041289">
    <property type="entry name" value="Bact_RF_family3"/>
</dbReference>